<keyword evidence="1" id="KW-0805">Transcription regulation</keyword>
<dbReference type="InterPro" id="IPR050204">
    <property type="entry name" value="AraC_XylS_family_regulators"/>
</dbReference>
<proteinExistence type="predicted"/>
<dbReference type="SMART" id="SM00342">
    <property type="entry name" value="HTH_ARAC"/>
    <property type="match status" value="1"/>
</dbReference>
<gene>
    <name evidence="6" type="ORF">FDO65_16190</name>
</gene>
<feature type="region of interest" description="Disordered" evidence="4">
    <location>
        <begin position="1"/>
        <end position="24"/>
    </location>
</feature>
<dbReference type="OrthoDB" id="5464689at2"/>
<comment type="caution">
    <text evidence="6">The sequence shown here is derived from an EMBL/GenBank/DDBJ whole genome shotgun (WGS) entry which is preliminary data.</text>
</comment>
<feature type="domain" description="HTH araC/xylS-type" evidence="5">
    <location>
        <begin position="244"/>
        <end position="345"/>
    </location>
</feature>
<keyword evidence="2" id="KW-0238">DNA-binding</keyword>
<dbReference type="InterPro" id="IPR035418">
    <property type="entry name" value="AraC-bd_2"/>
</dbReference>
<evidence type="ECO:0000256" key="2">
    <source>
        <dbReference type="ARBA" id="ARBA00023125"/>
    </source>
</evidence>
<dbReference type="GO" id="GO:0003700">
    <property type="term" value="F:DNA-binding transcription factor activity"/>
    <property type="evidence" value="ECO:0007669"/>
    <property type="project" value="InterPro"/>
</dbReference>
<reference evidence="6 7" key="1">
    <citation type="submission" date="2019-05" db="EMBL/GenBank/DDBJ databases">
        <title>Nakamurella sp. N5BH11, whole genome shotgun sequence.</title>
        <authorList>
            <person name="Tuo L."/>
        </authorList>
    </citation>
    <scope>NUCLEOTIDE SEQUENCE [LARGE SCALE GENOMIC DNA]</scope>
    <source>
        <strain evidence="6 7">N5BH11</strain>
    </source>
</reference>
<evidence type="ECO:0000256" key="1">
    <source>
        <dbReference type="ARBA" id="ARBA00023015"/>
    </source>
</evidence>
<dbReference type="Pfam" id="PF12833">
    <property type="entry name" value="HTH_18"/>
    <property type="match status" value="1"/>
</dbReference>
<protein>
    <submittedName>
        <fullName evidence="6">AraC family transcriptional regulator</fullName>
    </submittedName>
</protein>
<dbReference type="PANTHER" id="PTHR46796">
    <property type="entry name" value="HTH-TYPE TRANSCRIPTIONAL ACTIVATOR RHAS-RELATED"/>
    <property type="match status" value="1"/>
</dbReference>
<dbReference type="GO" id="GO:0043565">
    <property type="term" value="F:sequence-specific DNA binding"/>
    <property type="evidence" value="ECO:0007669"/>
    <property type="project" value="InterPro"/>
</dbReference>
<dbReference type="PANTHER" id="PTHR46796:SF12">
    <property type="entry name" value="HTH-TYPE DNA-BINDING TRANSCRIPTIONAL ACTIVATOR EUTR"/>
    <property type="match status" value="1"/>
</dbReference>
<accession>A0A4U6QCP7</accession>
<dbReference type="Pfam" id="PF14525">
    <property type="entry name" value="AraC_binding_2"/>
    <property type="match status" value="1"/>
</dbReference>
<dbReference type="EMBL" id="SZZH01000004">
    <property type="protein sequence ID" value="TKV57689.1"/>
    <property type="molecule type" value="Genomic_DNA"/>
</dbReference>
<dbReference type="PROSITE" id="PS01124">
    <property type="entry name" value="HTH_ARAC_FAMILY_2"/>
    <property type="match status" value="1"/>
</dbReference>
<dbReference type="AlphaFoldDB" id="A0A4U6QCP7"/>
<dbReference type="SUPFAM" id="SSF46689">
    <property type="entry name" value="Homeodomain-like"/>
    <property type="match status" value="2"/>
</dbReference>
<evidence type="ECO:0000256" key="4">
    <source>
        <dbReference type="SAM" id="MobiDB-lite"/>
    </source>
</evidence>
<evidence type="ECO:0000313" key="7">
    <source>
        <dbReference type="Proteomes" id="UP000306985"/>
    </source>
</evidence>
<organism evidence="6 7">
    <name type="scientific">Nakamurella flava</name>
    <dbReference type="NCBI Taxonomy" id="2576308"/>
    <lineage>
        <taxon>Bacteria</taxon>
        <taxon>Bacillati</taxon>
        <taxon>Actinomycetota</taxon>
        <taxon>Actinomycetes</taxon>
        <taxon>Nakamurellales</taxon>
        <taxon>Nakamurellaceae</taxon>
        <taxon>Nakamurella</taxon>
    </lineage>
</organism>
<evidence type="ECO:0000256" key="3">
    <source>
        <dbReference type="ARBA" id="ARBA00023163"/>
    </source>
</evidence>
<sequence length="345" mass="37513">MSPVTAATAERAPAPHPGLRGPRPLPTLARTVLRSADVDETREVVGAAFCPHTLELADRSAPLATRYRAVQAGDIGVTVLDYGAAVHITTHGSGDVILVEIPLGGHSTVTCAGDTVDADRSTGAVLSLREPTTVRRAAHSPQLIVRIERAALEEQLRALTGSVVRGPLRFSPKLDLTTAAARSWRRLVDLFRLEADDEGTLVHDAAALLQFRSLLLTQLLTLQPHSHSDALHGPARAPIPRLVRRAAELIDDHADEPLTVEDIAQATGMSVRALQQGFRQYLDTTPTEYLRDVRLERVHTALRAADRSSLTVTDVAFRWGFTHLGRFAGDYRRRFGEAPSTTLRS</sequence>
<dbReference type="Gene3D" id="1.10.10.60">
    <property type="entry name" value="Homeodomain-like"/>
    <property type="match status" value="1"/>
</dbReference>
<keyword evidence="7" id="KW-1185">Reference proteome</keyword>
<keyword evidence="3" id="KW-0804">Transcription</keyword>
<evidence type="ECO:0000259" key="5">
    <source>
        <dbReference type="PROSITE" id="PS01124"/>
    </source>
</evidence>
<dbReference type="InterPro" id="IPR009057">
    <property type="entry name" value="Homeodomain-like_sf"/>
</dbReference>
<name>A0A4U6QCP7_9ACTN</name>
<dbReference type="Proteomes" id="UP000306985">
    <property type="component" value="Unassembled WGS sequence"/>
</dbReference>
<dbReference type="PROSITE" id="PS00041">
    <property type="entry name" value="HTH_ARAC_FAMILY_1"/>
    <property type="match status" value="1"/>
</dbReference>
<dbReference type="InterPro" id="IPR018062">
    <property type="entry name" value="HTH_AraC-typ_CS"/>
</dbReference>
<dbReference type="InterPro" id="IPR018060">
    <property type="entry name" value="HTH_AraC"/>
</dbReference>
<evidence type="ECO:0000313" key="6">
    <source>
        <dbReference type="EMBL" id="TKV57689.1"/>
    </source>
</evidence>